<evidence type="ECO:0000256" key="2">
    <source>
        <dbReference type="SAM" id="Phobius"/>
    </source>
</evidence>
<gene>
    <name evidence="4" type="ORF">TeGR_g10378</name>
</gene>
<dbReference type="EMBL" id="BRYB01003261">
    <property type="protein sequence ID" value="GMI33670.1"/>
    <property type="molecule type" value="Genomic_DNA"/>
</dbReference>
<proteinExistence type="predicted"/>
<feature type="transmembrane region" description="Helical" evidence="2">
    <location>
        <begin position="882"/>
        <end position="903"/>
    </location>
</feature>
<dbReference type="Proteomes" id="UP001165060">
    <property type="component" value="Unassembled WGS sequence"/>
</dbReference>
<organism evidence="4 5">
    <name type="scientific">Tetraparma gracilis</name>
    <dbReference type="NCBI Taxonomy" id="2962635"/>
    <lineage>
        <taxon>Eukaryota</taxon>
        <taxon>Sar</taxon>
        <taxon>Stramenopiles</taxon>
        <taxon>Ochrophyta</taxon>
        <taxon>Bolidophyceae</taxon>
        <taxon>Parmales</taxon>
        <taxon>Triparmaceae</taxon>
        <taxon>Tetraparma</taxon>
    </lineage>
</organism>
<keyword evidence="3" id="KW-0732">Signal</keyword>
<name>A0ABQ6MW09_9STRA</name>
<dbReference type="Gene3D" id="3.30.530.20">
    <property type="match status" value="1"/>
</dbReference>
<protein>
    <recommendedName>
        <fullName evidence="6">START domain-containing protein</fullName>
    </recommendedName>
</protein>
<accession>A0ABQ6MW09</accession>
<evidence type="ECO:0000313" key="5">
    <source>
        <dbReference type="Proteomes" id="UP001165060"/>
    </source>
</evidence>
<feature type="region of interest" description="Disordered" evidence="1">
    <location>
        <begin position="684"/>
        <end position="707"/>
    </location>
</feature>
<keyword evidence="2" id="KW-1133">Transmembrane helix</keyword>
<feature type="chain" id="PRO_5047052668" description="START domain-containing protein" evidence="3">
    <location>
        <begin position="18"/>
        <end position="904"/>
    </location>
</feature>
<dbReference type="SUPFAM" id="SSF55961">
    <property type="entry name" value="Bet v1-like"/>
    <property type="match status" value="1"/>
</dbReference>
<keyword evidence="2" id="KW-0472">Membrane</keyword>
<feature type="transmembrane region" description="Helical" evidence="2">
    <location>
        <begin position="831"/>
        <end position="852"/>
    </location>
</feature>
<feature type="transmembrane region" description="Helical" evidence="2">
    <location>
        <begin position="219"/>
        <end position="235"/>
    </location>
</feature>
<feature type="non-terminal residue" evidence="4">
    <location>
        <position position="904"/>
    </location>
</feature>
<comment type="caution">
    <text evidence="4">The sequence shown here is derived from an EMBL/GenBank/DDBJ whole genome shotgun (WGS) entry which is preliminary data.</text>
</comment>
<dbReference type="InterPro" id="IPR023393">
    <property type="entry name" value="START-like_dom_sf"/>
</dbReference>
<keyword evidence="2" id="KW-0812">Transmembrane</keyword>
<evidence type="ECO:0000256" key="1">
    <source>
        <dbReference type="SAM" id="MobiDB-lite"/>
    </source>
</evidence>
<feature type="signal peptide" evidence="3">
    <location>
        <begin position="1"/>
        <end position="17"/>
    </location>
</feature>
<keyword evidence="5" id="KW-1185">Reference proteome</keyword>
<sequence length="904" mass="99305">MTFLLLSLFLSRAPANASGATQLTLTVFNFATSYVTLSQQFGLHFRSRLLASLLVVPLLLANAPGALDPEAGHAGVRVDRFAERLKVTYMPVQWHSFSVDFSLEVPPGGLSDAAAEHFSAILWPSFADADPTAEEGRLLEHAAPPLEVSNVCVSLEEYCGWLGEVIREVSMPPGLSPFPARNSSLLEVMADPETKLDTVIKHGITVVAFSEMLSMSDKYLFVILITVLFGLRLVVMQELAQRELFAKNLKTALPYPFPVNHLVSFFSSLPSLPPLSTPTYWDAFNRLRSLREGSAEIHPKNSAEADLRATLEHLSLGHQTKASSDSNSFSFSVSGSDDLQRHTHLSLSARSASLCYDPELLAMFSSYSTTAYTKNEDKVFASLLDCMQTDSSKWVRLHDHGVIPYQMYELTKIPLSVMLSAGPPMQPSRNTFAGGAVGVINAPLNHIAAFTWDMASDYRTKLNSKNDLFRSIVGVNNEHHQRLLIRKWAPSPVAHRAMSTDIYWKRLDENRVCIVGAPASKLDYLRDVEDIKRIKPSLASKSSVVRGLHWFIVMLENYDDNSGVIRTKYSYITIFDTGGYVPRWVVASKYRSQLSLVGEVMDYFHKVVDGASLSATEDYAYLIEEQKARPPLSLHASVEYAPRVKHPTPSIDPDVAFGSPVGIGGSSESTKFISLTAPITAEKSLVSPSPRSEAASDEQSDSADNRFSYNNDASAMSVLSVFSEVDATNGGGNSDPIITFSHYLKALCEFRGSEPSPFGTASAEPSSLLFAGDEVGNTDYGIKANFFFEEKLKEPFSRAKKGDDDRAFEESARAEYELFSFLRRDPERKEILVGLLSVSVCMVLATAGFSFVNNCGVLFDGEPASSKRSLGLEVDTVGECLASYRMGLGWIIIMLVCPCIAPVC</sequence>
<reference evidence="4 5" key="1">
    <citation type="journal article" date="2023" name="Commun. Biol.">
        <title>Genome analysis of Parmales, the sister group of diatoms, reveals the evolutionary specialization of diatoms from phago-mixotrophs to photoautotrophs.</title>
        <authorList>
            <person name="Ban H."/>
            <person name="Sato S."/>
            <person name="Yoshikawa S."/>
            <person name="Yamada K."/>
            <person name="Nakamura Y."/>
            <person name="Ichinomiya M."/>
            <person name="Sato N."/>
            <person name="Blanc-Mathieu R."/>
            <person name="Endo H."/>
            <person name="Kuwata A."/>
            <person name="Ogata H."/>
        </authorList>
    </citation>
    <scope>NUCLEOTIDE SEQUENCE [LARGE SCALE GENOMIC DNA]</scope>
</reference>
<evidence type="ECO:0008006" key="6">
    <source>
        <dbReference type="Google" id="ProtNLM"/>
    </source>
</evidence>
<evidence type="ECO:0000256" key="3">
    <source>
        <dbReference type="SAM" id="SignalP"/>
    </source>
</evidence>
<evidence type="ECO:0000313" key="4">
    <source>
        <dbReference type="EMBL" id="GMI33670.1"/>
    </source>
</evidence>